<comment type="caution">
    <text evidence="1">The sequence shown here is derived from an EMBL/GenBank/DDBJ whole genome shotgun (WGS) entry which is preliminary data.</text>
</comment>
<gene>
    <name evidence="1" type="ORF">E2I00_008855</name>
</gene>
<accession>A0A6A1Q6R1</accession>
<organism evidence="1 2">
    <name type="scientific">Balaenoptera physalus</name>
    <name type="common">Fin whale</name>
    <name type="synonym">Balaena physalus</name>
    <dbReference type="NCBI Taxonomy" id="9770"/>
    <lineage>
        <taxon>Eukaryota</taxon>
        <taxon>Metazoa</taxon>
        <taxon>Chordata</taxon>
        <taxon>Craniata</taxon>
        <taxon>Vertebrata</taxon>
        <taxon>Euteleostomi</taxon>
        <taxon>Mammalia</taxon>
        <taxon>Eutheria</taxon>
        <taxon>Laurasiatheria</taxon>
        <taxon>Artiodactyla</taxon>
        <taxon>Whippomorpha</taxon>
        <taxon>Cetacea</taxon>
        <taxon>Mysticeti</taxon>
        <taxon>Balaenopteridae</taxon>
        <taxon>Balaenoptera</taxon>
    </lineage>
</organism>
<reference evidence="1 2" key="1">
    <citation type="journal article" date="2019" name="PLoS ONE">
        <title>Genomic analyses reveal an absence of contemporary introgressive admixture between fin whales and blue whales, despite known hybrids.</title>
        <authorList>
            <person name="Westbury M.V."/>
            <person name="Petersen B."/>
            <person name="Lorenzen E.D."/>
        </authorList>
    </citation>
    <scope>NUCLEOTIDE SEQUENCE [LARGE SCALE GENOMIC DNA]</scope>
    <source>
        <strain evidence="1">FinWhale-01</strain>
    </source>
</reference>
<keyword evidence="2" id="KW-1185">Reference proteome</keyword>
<dbReference type="EMBL" id="SGJD01000660">
    <property type="protein sequence ID" value="KAB0404102.1"/>
    <property type="molecule type" value="Genomic_DNA"/>
</dbReference>
<protein>
    <submittedName>
        <fullName evidence="1">Uncharacterized protein</fullName>
    </submittedName>
</protein>
<dbReference type="Proteomes" id="UP000437017">
    <property type="component" value="Unassembled WGS sequence"/>
</dbReference>
<evidence type="ECO:0000313" key="2">
    <source>
        <dbReference type="Proteomes" id="UP000437017"/>
    </source>
</evidence>
<proteinExistence type="predicted"/>
<evidence type="ECO:0000313" key="1">
    <source>
        <dbReference type="EMBL" id="KAB0404102.1"/>
    </source>
</evidence>
<dbReference type="AlphaFoldDB" id="A0A6A1Q6R1"/>
<sequence length="68" mass="8219">ARWRPFTRFCSCPLPCVRARPCALPWQGCHLPGPAKYWWGTSLEGVPWKRWSRQRRKMRLWTDPSLRH</sequence>
<name>A0A6A1Q6R1_BALPH</name>
<feature type="non-terminal residue" evidence="1">
    <location>
        <position position="68"/>
    </location>
</feature>
<feature type="non-terminal residue" evidence="1">
    <location>
        <position position="1"/>
    </location>
</feature>